<organism evidence="1">
    <name type="scientific">marine sediment metagenome</name>
    <dbReference type="NCBI Taxonomy" id="412755"/>
    <lineage>
        <taxon>unclassified sequences</taxon>
        <taxon>metagenomes</taxon>
        <taxon>ecological metagenomes</taxon>
    </lineage>
</organism>
<dbReference type="AlphaFoldDB" id="X1EXP8"/>
<evidence type="ECO:0000313" key="1">
    <source>
        <dbReference type="EMBL" id="GAH13383.1"/>
    </source>
</evidence>
<dbReference type="Gene3D" id="3.40.30.60">
    <property type="entry name" value="FHIPEP family, domain 1"/>
    <property type="match status" value="1"/>
</dbReference>
<gene>
    <name evidence="1" type="ORF">S01H4_64757</name>
</gene>
<accession>X1EXP8</accession>
<comment type="caution">
    <text evidence="1">The sequence shown here is derived from an EMBL/GenBank/DDBJ whole genome shotgun (WGS) entry which is preliminary data.</text>
</comment>
<reference evidence="1" key="1">
    <citation type="journal article" date="2014" name="Front. Microbiol.">
        <title>High frequency of phylogenetically diverse reductive dehalogenase-homologous genes in deep subseafloor sedimentary metagenomes.</title>
        <authorList>
            <person name="Kawai M."/>
            <person name="Futagami T."/>
            <person name="Toyoda A."/>
            <person name="Takaki Y."/>
            <person name="Nishi S."/>
            <person name="Hori S."/>
            <person name="Arai W."/>
            <person name="Tsubouchi T."/>
            <person name="Morono Y."/>
            <person name="Uchiyama I."/>
            <person name="Ito T."/>
            <person name="Fujiyama A."/>
            <person name="Inagaki F."/>
            <person name="Takami H."/>
        </authorList>
    </citation>
    <scope>NUCLEOTIDE SEQUENCE</scope>
    <source>
        <strain evidence="1">Expedition CK06-06</strain>
    </source>
</reference>
<protein>
    <submittedName>
        <fullName evidence="1">Uncharacterized protein</fullName>
    </submittedName>
</protein>
<proteinExistence type="predicted"/>
<feature type="non-terminal residue" evidence="1">
    <location>
        <position position="1"/>
    </location>
</feature>
<dbReference type="EMBL" id="BART01039380">
    <property type="protein sequence ID" value="GAH13383.1"/>
    <property type="molecule type" value="Genomic_DNA"/>
</dbReference>
<dbReference type="InterPro" id="IPR042194">
    <property type="entry name" value="FHIPEP_1"/>
</dbReference>
<sequence length="105" mass="12304">RDEHIEWSTAKIFEEGIFTLKSITISIFLNKTKYSSIIFKNHEEEPLTITKTEKIEDMLSLMKDGLFYELGIYLPEVNLDIDDHLKDNEFRIQINDLRLPTLVGS</sequence>
<name>X1EXP8_9ZZZZ</name>